<dbReference type="InterPro" id="IPR029044">
    <property type="entry name" value="Nucleotide-diphossugar_trans"/>
</dbReference>
<dbReference type="PANTHER" id="PTHR40392:SF1">
    <property type="entry name" value="2-PHOSPHO-L-LACTATE GUANYLYLTRANSFERASE"/>
    <property type="match status" value="1"/>
</dbReference>
<organism evidence="6 7">
    <name type="scientific">Archaeoglobus fulgidus DSM 8774</name>
    <dbReference type="NCBI Taxonomy" id="1344584"/>
    <lineage>
        <taxon>Archaea</taxon>
        <taxon>Methanobacteriati</taxon>
        <taxon>Methanobacteriota</taxon>
        <taxon>Archaeoglobi</taxon>
        <taxon>Archaeoglobales</taxon>
        <taxon>Archaeoglobaceae</taxon>
        <taxon>Archaeoglobus</taxon>
    </lineage>
</organism>
<comment type="similarity">
    <text evidence="5">Belongs to the CofC family.</text>
</comment>
<gene>
    <name evidence="5" type="primary">cofC</name>
    <name evidence="6" type="ORF">AFULGI_00023290</name>
</gene>
<dbReference type="NCBIfam" id="TIGR03552">
    <property type="entry name" value="F420_cofC"/>
    <property type="match status" value="1"/>
</dbReference>
<evidence type="ECO:0000313" key="6">
    <source>
        <dbReference type="EMBL" id="AIG99051.1"/>
    </source>
</evidence>
<evidence type="ECO:0000256" key="3">
    <source>
        <dbReference type="ARBA" id="ARBA00022741"/>
    </source>
</evidence>
<dbReference type="InterPro" id="IPR002835">
    <property type="entry name" value="CofC"/>
</dbReference>
<dbReference type="SMR" id="A0A075WGE2"/>
<keyword evidence="3 5" id="KW-0547">Nucleotide-binding</keyword>
<dbReference type="EMBL" id="CP006577">
    <property type="protein sequence ID" value="AIG99051.1"/>
    <property type="molecule type" value="Genomic_DNA"/>
</dbReference>
<comment type="pathway">
    <text evidence="5">Cofactor biosynthesis; coenzyme F420 biosynthesis.</text>
</comment>
<dbReference type="KEGG" id="afg:AFULGI_00023290"/>
<evidence type="ECO:0000313" key="7">
    <source>
        <dbReference type="Proteomes" id="UP000028501"/>
    </source>
</evidence>
<dbReference type="Proteomes" id="UP000028501">
    <property type="component" value="Chromosome"/>
</dbReference>
<dbReference type="AlphaFoldDB" id="A0A075WGE2"/>
<comment type="function">
    <text evidence="5">Guanylyltransferase that catalyzes the activation of (2S)-2-phospholactate (2-PL) as (2S)-lactyl-2-diphospho-5'-guanosine, via the condensation of 2-PL with GTP. It is involved in the biosynthesis of coenzyme F420, a hydride carrier cofactor.</text>
</comment>
<dbReference type="SUPFAM" id="SSF53448">
    <property type="entry name" value="Nucleotide-diphospho-sugar transferases"/>
    <property type="match status" value="1"/>
</dbReference>
<dbReference type="GO" id="GO:0043814">
    <property type="term" value="F:phospholactate guanylyltransferase activity"/>
    <property type="evidence" value="ECO:0007669"/>
    <property type="project" value="UniProtKB-EC"/>
</dbReference>
<reference evidence="6 7" key="1">
    <citation type="submission" date="2013-07" db="EMBL/GenBank/DDBJ databases">
        <title>Genome of Archaeoglobus fulgidus.</title>
        <authorList>
            <person name="Fiebig A."/>
            <person name="Birkeland N.-K."/>
        </authorList>
    </citation>
    <scope>NUCLEOTIDE SEQUENCE [LARGE SCALE GENOMIC DNA]</scope>
    <source>
        <strain evidence="6 7">DSM 8774</strain>
    </source>
</reference>
<dbReference type="GO" id="GO:0052645">
    <property type="term" value="P:F420-0 metabolic process"/>
    <property type="evidence" value="ECO:0007669"/>
    <property type="project" value="UniProtKB-UniRule"/>
</dbReference>
<dbReference type="Pfam" id="PF01983">
    <property type="entry name" value="CofC"/>
    <property type="match status" value="1"/>
</dbReference>
<evidence type="ECO:0000256" key="2">
    <source>
        <dbReference type="ARBA" id="ARBA00022695"/>
    </source>
</evidence>
<name>A0A075WGE2_ARCFL</name>
<evidence type="ECO:0000256" key="4">
    <source>
        <dbReference type="ARBA" id="ARBA00023134"/>
    </source>
</evidence>
<dbReference type="HAMAP" id="MF_02114">
    <property type="entry name" value="CofC"/>
    <property type="match status" value="1"/>
</dbReference>
<dbReference type="RefSeq" id="WP_010879553.1">
    <property type="nucleotide sequence ID" value="NZ_CP006577.1"/>
</dbReference>
<dbReference type="HOGENOM" id="CLU_076569_2_0_2"/>
<comment type="catalytic activity">
    <reaction evidence="5">
        <text>(2S)-2-phospholactate + GTP + H(+) = (2S)-lactyl-2-diphospho-5'-guanosine + diphosphate</text>
        <dbReference type="Rhea" id="RHEA:63424"/>
        <dbReference type="ChEBI" id="CHEBI:15378"/>
        <dbReference type="ChEBI" id="CHEBI:33019"/>
        <dbReference type="ChEBI" id="CHEBI:37565"/>
        <dbReference type="ChEBI" id="CHEBI:59435"/>
        <dbReference type="ChEBI" id="CHEBI:59906"/>
        <dbReference type="EC" id="2.7.7.68"/>
    </reaction>
</comment>
<keyword evidence="2 5" id="KW-0548">Nucleotidyltransferase</keyword>
<accession>A0A075WGE2</accession>
<dbReference type="GeneID" id="24795810"/>
<keyword evidence="4 5" id="KW-0342">GTP-binding</keyword>
<dbReference type="Gene3D" id="6.10.140.50">
    <property type="match status" value="1"/>
</dbReference>
<evidence type="ECO:0000256" key="5">
    <source>
        <dbReference type="HAMAP-Rule" id="MF_02114"/>
    </source>
</evidence>
<dbReference type="PANTHER" id="PTHR40392">
    <property type="entry name" value="2-PHOSPHO-L-LACTATE GUANYLYLTRANSFERASE"/>
    <property type="match status" value="1"/>
</dbReference>
<proteinExistence type="inferred from homology"/>
<dbReference type="GO" id="GO:0005525">
    <property type="term" value="F:GTP binding"/>
    <property type="evidence" value="ECO:0007669"/>
    <property type="project" value="UniProtKB-KW"/>
</dbReference>
<protein>
    <recommendedName>
        <fullName evidence="5">2-phospho-L-lactate guanylyltransferase</fullName>
        <shortName evidence="5">LP guanylyltransferase</shortName>
        <ecNumber evidence="5">2.7.7.68</ecNumber>
    </recommendedName>
</protein>
<dbReference type="UniPathway" id="UPA00071"/>
<evidence type="ECO:0000256" key="1">
    <source>
        <dbReference type="ARBA" id="ARBA00022679"/>
    </source>
</evidence>
<dbReference type="Gene3D" id="3.90.550.10">
    <property type="entry name" value="Spore Coat Polysaccharide Biosynthesis Protein SpsA, Chain A"/>
    <property type="match status" value="1"/>
</dbReference>
<sequence>MRILIPFKANNPKSRLSSILSEEERKELARLMLLDVIDAAKPFGEIKVVCPSELDVEGVEVVVDTSDLNTTVNKVMDEAPLAVIMSDLPLLSEEVLKRFFETEGDVVVAPGRKGGTNMLLVRKRGFRVSYHFGSFFKHLEMARKMGMKAKIFDSFYSSVDIDDESDLLELMMHGSGKKSYEFLRKIGFSVSFEETPRLERRVFMQP</sequence>
<dbReference type="EC" id="2.7.7.68" evidence="5"/>
<comment type="subunit">
    <text evidence="5">Homodimer.</text>
</comment>
<keyword evidence="1 5" id="KW-0808">Transferase</keyword>